<gene>
    <name evidence="1" type="ORF">M231_05578</name>
</gene>
<dbReference type="PANTHER" id="PTHR11183">
    <property type="entry name" value="GLYCOGENIN SUBFAMILY MEMBER"/>
    <property type="match status" value="1"/>
</dbReference>
<reference evidence="1 2" key="1">
    <citation type="submission" date="2016-06" db="EMBL/GenBank/DDBJ databases">
        <title>Evolution of pathogenesis and genome organization in the Tremellales.</title>
        <authorList>
            <person name="Cuomo C."/>
            <person name="Litvintseva A."/>
            <person name="Heitman J."/>
            <person name="Chen Y."/>
            <person name="Sun S."/>
            <person name="Springer D."/>
            <person name="Dromer F."/>
            <person name="Young S."/>
            <person name="Zeng Q."/>
            <person name="Chapman S."/>
            <person name="Gujja S."/>
            <person name="Saif S."/>
            <person name="Birren B."/>
        </authorList>
    </citation>
    <scope>NUCLEOTIDE SEQUENCE [LARGE SCALE GENOMIC DNA]</scope>
    <source>
        <strain evidence="1 2">ATCC 28783</strain>
    </source>
</reference>
<dbReference type="VEuPathDB" id="FungiDB:TREMEDRAFT_34447"/>
<evidence type="ECO:0000313" key="2">
    <source>
        <dbReference type="Proteomes" id="UP000289152"/>
    </source>
</evidence>
<dbReference type="AlphaFoldDB" id="A0A4V1M3J9"/>
<dbReference type="CDD" id="cd02537">
    <property type="entry name" value="GT8_Glycogenin"/>
    <property type="match status" value="1"/>
</dbReference>
<organism evidence="1 2">
    <name type="scientific">Tremella mesenterica</name>
    <name type="common">Jelly fungus</name>
    <dbReference type="NCBI Taxonomy" id="5217"/>
    <lineage>
        <taxon>Eukaryota</taxon>
        <taxon>Fungi</taxon>
        <taxon>Dikarya</taxon>
        <taxon>Basidiomycota</taxon>
        <taxon>Agaricomycotina</taxon>
        <taxon>Tremellomycetes</taxon>
        <taxon>Tremellales</taxon>
        <taxon>Tremellaceae</taxon>
        <taxon>Tremella</taxon>
    </lineage>
</organism>
<sequence>MTDQSRKAWVTLLTNPSYLAGAVILYRTLRAVSQYPLIIMATDALPDSSIALLEYYGLQVLKVPHLTPADGQHPGFDPTFVRLNDAWTKLQVFGLTSYDRLILIDCDMVFLRSMDEVFDMELPGPDWIAAAPACVCNPFKIAHYPADWIPANCSLTKQIPKTPLYSPTIPSLDGPRTSHLLNSGMVLLTPSSSTMAAIQHFLDTSPTVAKASFADQDVIAEFFKGRWRPLPWWANALKPQRAVHADLWEDTEARLVHYILDKPWKKRPAYLKDLVGPPIPTATTELPKRLVELVPKTPPQTSLTDYDAIHGWWWVVFDDVVSSLNADGQEGLVTELRAFVDRS</sequence>
<evidence type="ECO:0008006" key="3">
    <source>
        <dbReference type="Google" id="ProtNLM"/>
    </source>
</evidence>
<dbReference type="Pfam" id="PF01501">
    <property type="entry name" value="Glyco_transf_8"/>
    <property type="match status" value="1"/>
</dbReference>
<dbReference type="EMBL" id="SDIL01000076">
    <property type="protein sequence ID" value="RXK37127.1"/>
    <property type="molecule type" value="Genomic_DNA"/>
</dbReference>
<proteinExistence type="predicted"/>
<comment type="caution">
    <text evidence="1">The sequence shown here is derived from an EMBL/GenBank/DDBJ whole genome shotgun (WGS) entry which is preliminary data.</text>
</comment>
<dbReference type="OrthoDB" id="2014201at2759"/>
<dbReference type="STRING" id="5217.A0A4V1M3J9"/>
<dbReference type="Proteomes" id="UP000289152">
    <property type="component" value="Unassembled WGS sequence"/>
</dbReference>
<dbReference type="InParanoid" id="A0A4V1M3J9"/>
<protein>
    <recommendedName>
        <fullName evidence="3">Galactinol synthase</fullName>
    </recommendedName>
</protein>
<dbReference type="GO" id="GO:0016757">
    <property type="term" value="F:glycosyltransferase activity"/>
    <property type="evidence" value="ECO:0007669"/>
    <property type="project" value="InterPro"/>
</dbReference>
<accession>A0A4V1M3J9</accession>
<dbReference type="InterPro" id="IPR050587">
    <property type="entry name" value="GNT1/Glycosyltrans_8"/>
</dbReference>
<name>A0A4V1M3J9_TREME</name>
<dbReference type="InterPro" id="IPR002495">
    <property type="entry name" value="Glyco_trans_8"/>
</dbReference>
<dbReference type="InterPro" id="IPR029044">
    <property type="entry name" value="Nucleotide-diphossugar_trans"/>
</dbReference>
<evidence type="ECO:0000313" key="1">
    <source>
        <dbReference type="EMBL" id="RXK37127.1"/>
    </source>
</evidence>
<dbReference type="SUPFAM" id="SSF53448">
    <property type="entry name" value="Nucleotide-diphospho-sugar transferases"/>
    <property type="match status" value="1"/>
</dbReference>
<dbReference type="Gene3D" id="3.90.550.10">
    <property type="entry name" value="Spore Coat Polysaccharide Biosynthesis Protein SpsA, Chain A"/>
    <property type="match status" value="1"/>
</dbReference>
<keyword evidence="2" id="KW-1185">Reference proteome</keyword>